<evidence type="ECO:0000256" key="6">
    <source>
        <dbReference type="ARBA" id="ARBA00023306"/>
    </source>
</evidence>
<dbReference type="Pfam" id="PF24807">
    <property type="entry name" value="WD40_CDC20-Fz"/>
    <property type="match status" value="1"/>
</dbReference>
<name>A0AAN7WP59_9SACH</name>
<keyword evidence="3" id="KW-0132">Cell division</keyword>
<reference evidence="11" key="1">
    <citation type="submission" date="2023-07" db="EMBL/GenBank/DDBJ databases">
        <title>A draft genome of Kazachstania heterogenica Y-27499.</title>
        <authorList>
            <person name="Donic C."/>
            <person name="Kralova J.S."/>
            <person name="Fidel L."/>
            <person name="Ben-Dor S."/>
            <person name="Jung S."/>
        </authorList>
    </citation>
    <scope>NUCLEOTIDE SEQUENCE [LARGE SCALE GENOMIC DNA]</scope>
    <source>
        <strain evidence="11">Y27499</strain>
    </source>
</reference>
<evidence type="ECO:0000256" key="8">
    <source>
        <dbReference type="SAM" id="MobiDB-lite"/>
    </source>
</evidence>
<keyword evidence="5" id="KW-0498">Mitosis</keyword>
<dbReference type="InterPro" id="IPR001680">
    <property type="entry name" value="WD40_rpt"/>
</dbReference>
<feature type="compositionally biased region" description="Polar residues" evidence="8">
    <location>
        <begin position="646"/>
        <end position="659"/>
    </location>
</feature>
<dbReference type="PANTHER" id="PTHR19918">
    <property type="entry name" value="CELL DIVISION CYCLE 20 CDC20 FIZZY -RELATED"/>
    <property type="match status" value="1"/>
</dbReference>
<evidence type="ECO:0000256" key="1">
    <source>
        <dbReference type="ARBA" id="ARBA00006445"/>
    </source>
</evidence>
<keyword evidence="6" id="KW-0131">Cell cycle</keyword>
<dbReference type="AlphaFoldDB" id="A0AAN7WP59"/>
<feature type="domain" description="CDC20/Fizzy WD40" evidence="9">
    <location>
        <begin position="297"/>
        <end position="595"/>
    </location>
</feature>
<dbReference type="GO" id="GO:0051301">
    <property type="term" value="P:cell division"/>
    <property type="evidence" value="ECO:0007669"/>
    <property type="project" value="UniProtKB-KW"/>
</dbReference>
<dbReference type="InterPro" id="IPR056150">
    <property type="entry name" value="WD40_CDC20-Fz"/>
</dbReference>
<gene>
    <name evidence="10" type="ORF">RI543_001567</name>
</gene>
<evidence type="ECO:0000256" key="7">
    <source>
        <dbReference type="PROSITE-ProRule" id="PRU00221"/>
    </source>
</evidence>
<dbReference type="Gene3D" id="2.130.10.10">
    <property type="entry name" value="YVTN repeat-like/Quinoprotein amine dehydrogenase"/>
    <property type="match status" value="1"/>
</dbReference>
<feature type="compositionally biased region" description="Low complexity" evidence="8">
    <location>
        <begin position="100"/>
        <end position="114"/>
    </location>
</feature>
<evidence type="ECO:0000313" key="10">
    <source>
        <dbReference type="EMBL" id="KAK5781173.1"/>
    </source>
</evidence>
<comment type="similarity">
    <text evidence="1">Belongs to the WD repeat CDC20/Fizzy family.</text>
</comment>
<evidence type="ECO:0000259" key="9">
    <source>
        <dbReference type="Pfam" id="PF24807"/>
    </source>
</evidence>
<dbReference type="PANTHER" id="PTHR19918:SF8">
    <property type="entry name" value="FI02843P"/>
    <property type="match status" value="1"/>
</dbReference>
<dbReference type="EMBL" id="JAWIZZ010000038">
    <property type="protein sequence ID" value="KAK5781173.1"/>
    <property type="molecule type" value="Genomic_DNA"/>
</dbReference>
<evidence type="ECO:0000256" key="3">
    <source>
        <dbReference type="ARBA" id="ARBA00022618"/>
    </source>
</evidence>
<protein>
    <recommendedName>
        <fullName evidence="9">CDC20/Fizzy WD40 domain-containing protein</fullName>
    </recommendedName>
</protein>
<feature type="region of interest" description="Disordered" evidence="8">
    <location>
        <begin position="59"/>
        <end position="84"/>
    </location>
</feature>
<dbReference type="PROSITE" id="PS00678">
    <property type="entry name" value="WD_REPEATS_1"/>
    <property type="match status" value="1"/>
</dbReference>
<sequence>MFELNERTTLSKINLKKIESKNLNSSSSSNDNNAQRSVLSITSPTKLNILASLNHDMNKNHNIDWKKTNKSRVSKQSISLPRSKSLNLTQKNLLGKLYNSSISPSNSNSSSPKKSIFERPKLNLNGGSVPQLLKRNSSFFKDDSKVSIPSLTLNRTSSFSYSNNTNSCTASTTNHNHDIEDISPIRTDRFIPLYQTNSQIKIDPQSLHEELPPPTASPTEHLRAQTKVVFKENVAQACGLKVKQRILEYLPPPPVASFDRQSYLMKKRTAYNFSQPENAPCELIKLRKIDTSPERILDAPGFRDDFYLNLMSWSSSNVLALALDTAVYIWDANTSKVDLLVDYKTIKVASVIWSDDAIHISVGKDDGNTEIWDTDSMKLIRTMRSNLGVRIGSQSWLDALIATGSRTGEIQINDVRIKNHIVATWDDHEGEVCGLSYKSDGLQLASGGNDNTVRIWDTRTSQELWVKRSHMAAVKAISWCPYMPNVLATGGGQNDQHIHFWNTMVGSKLGSINTGSQVSSLHWGQSYHSNHGTMNREIVATGGSPDNAIIVYNYDTKFKIGEIVKAHDTRISCAQLSPDGTTLATIGGDENLKFFKIFEPRKRVGRNNKGSLAVDDINLLRPSVTGTNATRVPDSGADGGLDRNSDSSGRSNAHSYLIR</sequence>
<accession>A0AAN7WP59</accession>
<dbReference type="Proteomes" id="UP001306508">
    <property type="component" value="Unassembled WGS sequence"/>
</dbReference>
<dbReference type="GO" id="GO:0005680">
    <property type="term" value="C:anaphase-promoting complex"/>
    <property type="evidence" value="ECO:0007669"/>
    <property type="project" value="TreeGrafter"/>
</dbReference>
<evidence type="ECO:0000313" key="11">
    <source>
        <dbReference type="Proteomes" id="UP001306508"/>
    </source>
</evidence>
<evidence type="ECO:0000256" key="5">
    <source>
        <dbReference type="ARBA" id="ARBA00022776"/>
    </source>
</evidence>
<keyword evidence="11" id="KW-1185">Reference proteome</keyword>
<feature type="compositionally biased region" description="Polar residues" evidence="8">
    <location>
        <begin position="74"/>
        <end position="84"/>
    </location>
</feature>
<feature type="region of interest" description="Disordered" evidence="8">
    <location>
        <begin position="99"/>
        <end position="122"/>
    </location>
</feature>
<proteinExistence type="inferred from homology"/>
<organism evidence="10 11">
    <name type="scientific">Arxiozyma heterogenica</name>
    <dbReference type="NCBI Taxonomy" id="278026"/>
    <lineage>
        <taxon>Eukaryota</taxon>
        <taxon>Fungi</taxon>
        <taxon>Dikarya</taxon>
        <taxon>Ascomycota</taxon>
        <taxon>Saccharomycotina</taxon>
        <taxon>Saccharomycetes</taxon>
        <taxon>Saccharomycetales</taxon>
        <taxon>Saccharomycetaceae</taxon>
        <taxon>Arxiozyma</taxon>
    </lineage>
</organism>
<dbReference type="GO" id="GO:0031145">
    <property type="term" value="P:anaphase-promoting complex-dependent catabolic process"/>
    <property type="evidence" value="ECO:0007669"/>
    <property type="project" value="TreeGrafter"/>
</dbReference>
<dbReference type="PROSITE" id="PS50294">
    <property type="entry name" value="WD_REPEATS_REGION"/>
    <property type="match status" value="1"/>
</dbReference>
<dbReference type="InterPro" id="IPR019775">
    <property type="entry name" value="WD40_repeat_CS"/>
</dbReference>
<dbReference type="PROSITE" id="PS50082">
    <property type="entry name" value="WD_REPEATS_2"/>
    <property type="match status" value="2"/>
</dbReference>
<dbReference type="GO" id="GO:0010997">
    <property type="term" value="F:anaphase-promoting complex binding"/>
    <property type="evidence" value="ECO:0007669"/>
    <property type="project" value="InterPro"/>
</dbReference>
<dbReference type="GO" id="GO:1905786">
    <property type="term" value="P:positive regulation of anaphase-promoting complex-dependent catabolic process"/>
    <property type="evidence" value="ECO:0007669"/>
    <property type="project" value="TreeGrafter"/>
</dbReference>
<dbReference type="SUPFAM" id="SSF50998">
    <property type="entry name" value="Quinoprotein alcohol dehydrogenase-like"/>
    <property type="match status" value="1"/>
</dbReference>
<dbReference type="InterPro" id="IPR015943">
    <property type="entry name" value="WD40/YVTN_repeat-like_dom_sf"/>
</dbReference>
<dbReference type="InterPro" id="IPR011047">
    <property type="entry name" value="Quinoprotein_ADH-like_sf"/>
</dbReference>
<dbReference type="SMART" id="SM00320">
    <property type="entry name" value="WD40"/>
    <property type="match status" value="7"/>
</dbReference>
<dbReference type="InterPro" id="IPR033010">
    <property type="entry name" value="Cdc20/Fizzy"/>
</dbReference>
<evidence type="ECO:0000256" key="2">
    <source>
        <dbReference type="ARBA" id="ARBA00022574"/>
    </source>
</evidence>
<dbReference type="GO" id="GO:1990757">
    <property type="term" value="F:ubiquitin ligase activator activity"/>
    <property type="evidence" value="ECO:0007669"/>
    <property type="project" value="TreeGrafter"/>
</dbReference>
<keyword evidence="2 7" id="KW-0853">WD repeat</keyword>
<feature type="repeat" description="WD" evidence="7">
    <location>
        <begin position="348"/>
        <end position="382"/>
    </location>
</feature>
<feature type="region of interest" description="Disordered" evidence="8">
    <location>
        <begin position="624"/>
        <end position="659"/>
    </location>
</feature>
<evidence type="ECO:0000256" key="4">
    <source>
        <dbReference type="ARBA" id="ARBA00022737"/>
    </source>
</evidence>
<comment type="caution">
    <text evidence="10">The sequence shown here is derived from an EMBL/GenBank/DDBJ whole genome shotgun (WGS) entry which is preliminary data.</text>
</comment>
<feature type="repeat" description="WD" evidence="7">
    <location>
        <begin position="425"/>
        <end position="466"/>
    </location>
</feature>
<keyword evidence="4" id="KW-0677">Repeat</keyword>
<dbReference type="FunFam" id="2.130.10.10:FF:000098">
    <property type="entry name" value="WD repeat-containing protein slp1"/>
    <property type="match status" value="1"/>
</dbReference>